<evidence type="ECO:0000256" key="1">
    <source>
        <dbReference type="SAM" id="SignalP"/>
    </source>
</evidence>
<dbReference type="SUPFAM" id="SSF63446">
    <property type="entry name" value="Type I dockerin domain"/>
    <property type="match status" value="1"/>
</dbReference>
<proteinExistence type="predicted"/>
<name>A0A934WUA6_9FIRM</name>
<dbReference type="Pfam" id="PF08757">
    <property type="entry name" value="CotH"/>
    <property type="match status" value="1"/>
</dbReference>
<comment type="caution">
    <text evidence="3">The sequence shown here is derived from an EMBL/GenBank/DDBJ whole genome shotgun (WGS) entry which is preliminary data.</text>
</comment>
<keyword evidence="4" id="KW-1185">Reference proteome</keyword>
<feature type="chain" id="PRO_5037450417" evidence="1">
    <location>
        <begin position="24"/>
        <end position="517"/>
    </location>
</feature>
<dbReference type="GO" id="GO:0016301">
    <property type="term" value="F:kinase activity"/>
    <property type="evidence" value="ECO:0007669"/>
    <property type="project" value="UniProtKB-KW"/>
</dbReference>
<dbReference type="InterPro" id="IPR014867">
    <property type="entry name" value="Spore_coat_CotH_CotH2/3/7"/>
</dbReference>
<reference evidence="3" key="1">
    <citation type="submission" date="2021-01" db="EMBL/GenBank/DDBJ databases">
        <title>Genome public.</title>
        <authorList>
            <person name="Liu C."/>
            <person name="Sun Q."/>
        </authorList>
    </citation>
    <scope>NUCLEOTIDE SEQUENCE</scope>
    <source>
        <strain evidence="3">M6</strain>
    </source>
</reference>
<dbReference type="EMBL" id="JAEQMG010000171">
    <property type="protein sequence ID" value="MBK6090050.1"/>
    <property type="molecule type" value="Genomic_DNA"/>
</dbReference>
<feature type="domain" description="Dockerin" evidence="2">
    <location>
        <begin position="439"/>
        <end position="507"/>
    </location>
</feature>
<dbReference type="AlphaFoldDB" id="A0A934WUA6"/>
<gene>
    <name evidence="3" type="ORF">JKK62_15600</name>
</gene>
<dbReference type="InterPro" id="IPR016134">
    <property type="entry name" value="Dockerin_dom"/>
</dbReference>
<evidence type="ECO:0000259" key="2">
    <source>
        <dbReference type="PROSITE" id="PS51766"/>
    </source>
</evidence>
<dbReference type="GO" id="GO:0000272">
    <property type="term" value="P:polysaccharide catabolic process"/>
    <property type="evidence" value="ECO:0007669"/>
    <property type="project" value="InterPro"/>
</dbReference>
<sequence>MKRILSLLFCGLLLFSACVTAHAAETEPPYEAVICNDDPDLAVTGAVPDLSDEGAIGVPKIEIDTVDGNGATLQKEDGYVNAQISITDTDGSALSGAVQFKVRGNSTAIASIPKKGFTFKFDKKTDVLGMGKGKKWALLANCFDPTLLRNYLMFDLADKLGLPYVSRQKFVELWLDGSYRGCYTVYEPVQAGGDRVDIDTDGNKDFLLEYEATRSEADIVYINISGVRFAVSEPDPPDSDQTAYITGVITDIVTTLRYGTQEQIRERLDIDSFAKYYLLNEYAKTLDFGMSSVFFFYKDGKLYAGPPWDYDLALGNANADIQSAAAKEGARSDGIMQTTKNLYRWLCDKDWFIDEVKRVYAAHYDEIAAISADGGTLDTLRNEYQALFNRNFGIWKVSRWWLNYQKVPLATYEENYNFLKNWCGDRNEWLRTYYGLTPYTYIVGDTDGNGEVEAVDVTLIQRCLSNILPSLDDRAITRASVTGEELDVIDATMIQRYLAQISTPYPIGEQKTIMVYH</sequence>
<feature type="signal peptide" evidence="1">
    <location>
        <begin position="1"/>
        <end position="23"/>
    </location>
</feature>
<keyword evidence="3" id="KW-0418">Kinase</keyword>
<dbReference type="RefSeq" id="WP_201428742.1">
    <property type="nucleotide sequence ID" value="NZ_JAEQMG010000171.1"/>
</dbReference>
<keyword evidence="1" id="KW-0732">Signal</keyword>
<dbReference type="Proteomes" id="UP000633365">
    <property type="component" value="Unassembled WGS sequence"/>
</dbReference>
<accession>A0A934WUA6</accession>
<evidence type="ECO:0000313" key="4">
    <source>
        <dbReference type="Proteomes" id="UP000633365"/>
    </source>
</evidence>
<organism evidence="3 4">
    <name type="scientific">Ruminococcus difficilis</name>
    <dbReference type="NCBI Taxonomy" id="2763069"/>
    <lineage>
        <taxon>Bacteria</taxon>
        <taxon>Bacillati</taxon>
        <taxon>Bacillota</taxon>
        <taxon>Clostridia</taxon>
        <taxon>Eubacteriales</taxon>
        <taxon>Oscillospiraceae</taxon>
        <taxon>Ruminococcus</taxon>
    </lineage>
</organism>
<evidence type="ECO:0000313" key="3">
    <source>
        <dbReference type="EMBL" id="MBK6090050.1"/>
    </source>
</evidence>
<keyword evidence="3" id="KW-0808">Transferase</keyword>
<protein>
    <submittedName>
        <fullName evidence="3">CotH kinase family protein</fullName>
    </submittedName>
</protein>
<dbReference type="PROSITE" id="PS51257">
    <property type="entry name" value="PROKAR_LIPOPROTEIN"/>
    <property type="match status" value="1"/>
</dbReference>
<dbReference type="PROSITE" id="PS51766">
    <property type="entry name" value="DOCKERIN"/>
    <property type="match status" value="1"/>
</dbReference>
<dbReference type="InterPro" id="IPR036439">
    <property type="entry name" value="Dockerin_dom_sf"/>
</dbReference>
<dbReference type="Gene3D" id="1.10.1330.10">
    <property type="entry name" value="Dockerin domain"/>
    <property type="match status" value="1"/>
</dbReference>